<protein>
    <submittedName>
        <fullName evidence="3">Universal stress protein</fullName>
    </submittedName>
</protein>
<sequence>MKTILVLTDFSRNAAHAGRSAAWLAEKTHAGLLLWNCSPKVPVMPAYLGGVAVAEVMAGTEEGQDLLDEAVRDLEDYISSTDGAYKPRLATSYHEGSLEQELQQQLAIDAVEMIVIGSAASNCSADHIFKGSDTFKILEAATCPVLVVPPRAGLDQLEKVVFATDYEQEDLQVLKQMQQLFGVFDPVIEIVHVTLNGDKDEAVIAKEAQFLEQLGKINRQFSYKEIRGKEVTGRLNRISKQTGADLLAMTHHQYALFKRLMTDSEAKKELAHQKIPLLFFPINLKRS</sequence>
<dbReference type="SUPFAM" id="SSF52402">
    <property type="entry name" value="Adenine nucleotide alpha hydrolases-like"/>
    <property type="match status" value="2"/>
</dbReference>
<dbReference type="RefSeq" id="WP_256538926.1">
    <property type="nucleotide sequence ID" value="NZ_JANHOH010000002.1"/>
</dbReference>
<dbReference type="PANTHER" id="PTHR46268:SF22">
    <property type="entry name" value="SENSOR PROTEIN KDPD-RELATED"/>
    <property type="match status" value="1"/>
</dbReference>
<comment type="similarity">
    <text evidence="1">Belongs to the universal stress protein A family.</text>
</comment>
<name>A0ABT1T2D3_9SPHI</name>
<evidence type="ECO:0000256" key="1">
    <source>
        <dbReference type="ARBA" id="ARBA00008791"/>
    </source>
</evidence>
<dbReference type="CDD" id="cd00293">
    <property type="entry name" value="USP-like"/>
    <property type="match status" value="1"/>
</dbReference>
<evidence type="ECO:0000313" key="3">
    <source>
        <dbReference type="EMBL" id="MCQ6958729.1"/>
    </source>
</evidence>
<evidence type="ECO:0000313" key="4">
    <source>
        <dbReference type="Proteomes" id="UP001204376"/>
    </source>
</evidence>
<keyword evidence="4" id="KW-1185">Reference proteome</keyword>
<dbReference type="Gene3D" id="3.40.50.12370">
    <property type="match status" value="1"/>
</dbReference>
<organism evidence="3 4">
    <name type="scientific">Mucilaginibacter aquariorum</name>
    <dbReference type="NCBI Taxonomy" id="2967225"/>
    <lineage>
        <taxon>Bacteria</taxon>
        <taxon>Pseudomonadati</taxon>
        <taxon>Bacteroidota</taxon>
        <taxon>Sphingobacteriia</taxon>
        <taxon>Sphingobacteriales</taxon>
        <taxon>Sphingobacteriaceae</taxon>
        <taxon>Mucilaginibacter</taxon>
    </lineage>
</organism>
<comment type="caution">
    <text evidence="3">The sequence shown here is derived from an EMBL/GenBank/DDBJ whole genome shotgun (WGS) entry which is preliminary data.</text>
</comment>
<feature type="domain" description="UspA" evidence="2">
    <location>
        <begin position="1"/>
        <end position="149"/>
    </location>
</feature>
<dbReference type="EMBL" id="JANHOH010000002">
    <property type="protein sequence ID" value="MCQ6958729.1"/>
    <property type="molecule type" value="Genomic_DNA"/>
</dbReference>
<dbReference type="PANTHER" id="PTHR46268">
    <property type="entry name" value="STRESS RESPONSE PROTEIN NHAX"/>
    <property type="match status" value="1"/>
</dbReference>
<proteinExistence type="inferred from homology"/>
<accession>A0ABT1T2D3</accession>
<dbReference type="Pfam" id="PF00582">
    <property type="entry name" value="Usp"/>
    <property type="match status" value="1"/>
</dbReference>
<gene>
    <name evidence="3" type="ORF">NPE20_12205</name>
</gene>
<reference evidence="3 4" key="1">
    <citation type="submission" date="2022-07" db="EMBL/GenBank/DDBJ databases">
        <title>Mucilaginibacter sp. JC4.</title>
        <authorList>
            <person name="Le V."/>
            <person name="Ko S.-R."/>
            <person name="Ahn C.-Y."/>
            <person name="Oh H.-M."/>
        </authorList>
    </citation>
    <scope>NUCLEOTIDE SEQUENCE [LARGE SCALE GENOMIC DNA]</scope>
    <source>
        <strain evidence="3 4">JC4</strain>
    </source>
</reference>
<dbReference type="PRINTS" id="PR01438">
    <property type="entry name" value="UNVRSLSTRESS"/>
</dbReference>
<dbReference type="InterPro" id="IPR006016">
    <property type="entry name" value="UspA"/>
</dbReference>
<dbReference type="Proteomes" id="UP001204376">
    <property type="component" value="Unassembled WGS sequence"/>
</dbReference>
<evidence type="ECO:0000259" key="2">
    <source>
        <dbReference type="Pfam" id="PF00582"/>
    </source>
</evidence>
<dbReference type="InterPro" id="IPR006015">
    <property type="entry name" value="Universal_stress_UspA"/>
</dbReference>